<dbReference type="Gene3D" id="1.10.357.10">
    <property type="entry name" value="Tetracycline Repressor, domain 2"/>
    <property type="match status" value="1"/>
</dbReference>
<dbReference type="PANTHER" id="PTHR30055">
    <property type="entry name" value="HTH-TYPE TRANSCRIPTIONAL REGULATOR RUTR"/>
    <property type="match status" value="1"/>
</dbReference>
<evidence type="ECO:0000259" key="3">
    <source>
        <dbReference type="PROSITE" id="PS50977"/>
    </source>
</evidence>
<dbReference type="SUPFAM" id="SSF48498">
    <property type="entry name" value="Tetracyclin repressor-like, C-terminal domain"/>
    <property type="match status" value="1"/>
</dbReference>
<protein>
    <recommendedName>
        <fullName evidence="3">HTH tetR-type domain-containing protein</fullName>
    </recommendedName>
</protein>
<evidence type="ECO:0000256" key="2">
    <source>
        <dbReference type="PROSITE-ProRule" id="PRU00335"/>
    </source>
</evidence>
<evidence type="ECO:0000313" key="5">
    <source>
        <dbReference type="Proteomes" id="UP000247476"/>
    </source>
</evidence>
<reference evidence="4 5" key="1">
    <citation type="submission" date="2018-05" db="EMBL/GenBank/DDBJ databases">
        <title>Paenibacillus flagellatus sp. nov., isolated from selenium mineral soil.</title>
        <authorList>
            <person name="Dai X."/>
        </authorList>
    </citation>
    <scope>NUCLEOTIDE SEQUENCE [LARGE SCALE GENOMIC DNA]</scope>
    <source>
        <strain evidence="4 5">DXL2</strain>
    </source>
</reference>
<dbReference type="PRINTS" id="PR00455">
    <property type="entry name" value="HTHTETR"/>
</dbReference>
<dbReference type="InterPro" id="IPR001647">
    <property type="entry name" value="HTH_TetR"/>
</dbReference>
<comment type="caution">
    <text evidence="4">The sequence shown here is derived from an EMBL/GenBank/DDBJ whole genome shotgun (WGS) entry which is preliminary data.</text>
</comment>
<name>A0A2V5K8L1_9BACL</name>
<gene>
    <name evidence="4" type="ORF">DLM86_11875</name>
</gene>
<dbReference type="GO" id="GO:0000976">
    <property type="term" value="F:transcription cis-regulatory region binding"/>
    <property type="evidence" value="ECO:0007669"/>
    <property type="project" value="TreeGrafter"/>
</dbReference>
<dbReference type="AlphaFoldDB" id="A0A2V5K8L1"/>
<dbReference type="InterPro" id="IPR009057">
    <property type="entry name" value="Homeodomain-like_sf"/>
</dbReference>
<dbReference type="Proteomes" id="UP000247476">
    <property type="component" value="Unassembled WGS sequence"/>
</dbReference>
<sequence length="219" mass="24306">MKGAHPLPKVSETRKDAVRNDILEAAGRVFKRKGYEAASMKDIVAESGRSFGGVYLYYANKEQLFLELIGRVYREMNESAEGGEGTAPWEAVGRFLRDQLARAADADNGLAPVLYEYLIVGRKEERRMKLIGERHDAVFGAIERLLRSGAEAGTFRPTIPVEAIALTVMSFLDGMFFESIVSGPERIRLDDQFRVLSDMLRSVLMPGEASAVTEEGNPE</sequence>
<accession>A0A2V5K8L1</accession>
<dbReference type="SUPFAM" id="SSF46689">
    <property type="entry name" value="Homeodomain-like"/>
    <property type="match status" value="1"/>
</dbReference>
<keyword evidence="1 2" id="KW-0238">DNA-binding</keyword>
<dbReference type="GO" id="GO:0003700">
    <property type="term" value="F:DNA-binding transcription factor activity"/>
    <property type="evidence" value="ECO:0007669"/>
    <property type="project" value="TreeGrafter"/>
</dbReference>
<feature type="DNA-binding region" description="H-T-H motif" evidence="2">
    <location>
        <begin position="39"/>
        <end position="58"/>
    </location>
</feature>
<dbReference type="Gene3D" id="1.10.10.60">
    <property type="entry name" value="Homeodomain-like"/>
    <property type="match status" value="1"/>
</dbReference>
<dbReference type="Pfam" id="PF00440">
    <property type="entry name" value="TetR_N"/>
    <property type="match status" value="1"/>
</dbReference>
<dbReference type="InterPro" id="IPR041612">
    <property type="entry name" value="YfiR_C"/>
</dbReference>
<dbReference type="EMBL" id="QJVJ01000004">
    <property type="protein sequence ID" value="PYI55212.1"/>
    <property type="molecule type" value="Genomic_DNA"/>
</dbReference>
<dbReference type="Pfam" id="PF17922">
    <property type="entry name" value="TetR_C_17"/>
    <property type="match status" value="1"/>
</dbReference>
<dbReference type="InterPro" id="IPR036271">
    <property type="entry name" value="Tet_transcr_reg_TetR-rel_C_sf"/>
</dbReference>
<proteinExistence type="predicted"/>
<keyword evidence="5" id="KW-1185">Reference proteome</keyword>
<organism evidence="4 5">
    <name type="scientific">Paenibacillus flagellatus</name>
    <dbReference type="NCBI Taxonomy" id="2211139"/>
    <lineage>
        <taxon>Bacteria</taxon>
        <taxon>Bacillati</taxon>
        <taxon>Bacillota</taxon>
        <taxon>Bacilli</taxon>
        <taxon>Bacillales</taxon>
        <taxon>Paenibacillaceae</taxon>
        <taxon>Paenibacillus</taxon>
    </lineage>
</organism>
<dbReference type="PANTHER" id="PTHR30055:SF211">
    <property type="entry name" value="TRANSCRIPTIONAL REGULATOR, TETR FAMILY"/>
    <property type="match status" value="1"/>
</dbReference>
<evidence type="ECO:0000313" key="4">
    <source>
        <dbReference type="EMBL" id="PYI55212.1"/>
    </source>
</evidence>
<evidence type="ECO:0000256" key="1">
    <source>
        <dbReference type="ARBA" id="ARBA00023125"/>
    </source>
</evidence>
<feature type="domain" description="HTH tetR-type" evidence="3">
    <location>
        <begin position="16"/>
        <end position="76"/>
    </location>
</feature>
<dbReference type="PROSITE" id="PS50977">
    <property type="entry name" value="HTH_TETR_2"/>
    <property type="match status" value="1"/>
</dbReference>
<dbReference type="InterPro" id="IPR050109">
    <property type="entry name" value="HTH-type_TetR-like_transc_reg"/>
</dbReference>